<dbReference type="InterPro" id="IPR011993">
    <property type="entry name" value="PH-like_dom_sf"/>
</dbReference>
<evidence type="ECO:0000313" key="5">
    <source>
        <dbReference type="EMBL" id="QPG73847.1"/>
    </source>
</evidence>
<dbReference type="Pfam" id="PF16978">
    <property type="entry name" value="CRIM"/>
    <property type="match status" value="1"/>
</dbReference>
<feature type="domain" description="CRIM" evidence="3">
    <location>
        <begin position="484"/>
        <end position="616"/>
    </location>
</feature>
<dbReference type="InterPro" id="IPR031313">
    <property type="entry name" value="Sin1_PH_dom"/>
</dbReference>
<proteinExistence type="inferred from homology"/>
<dbReference type="InterPro" id="IPR031567">
    <property type="entry name" value="CRIM_dom"/>
</dbReference>
<dbReference type="RefSeq" id="XP_038777412.1">
    <property type="nucleotide sequence ID" value="XM_038921484.1"/>
</dbReference>
<dbReference type="GO" id="GO:0005737">
    <property type="term" value="C:cytoplasm"/>
    <property type="evidence" value="ECO:0007669"/>
    <property type="project" value="TreeGrafter"/>
</dbReference>
<feature type="compositionally biased region" description="Basic and acidic residues" evidence="2">
    <location>
        <begin position="26"/>
        <end position="38"/>
    </location>
</feature>
<reference evidence="5" key="1">
    <citation type="submission" date="2020-10" db="EMBL/GenBank/DDBJ databases">
        <authorList>
            <person name="Roach M.J.R."/>
        </authorList>
    </citation>
    <scope>NUCLEOTIDE SEQUENCE</scope>
    <source>
        <strain evidence="5">CBS 1945</strain>
    </source>
</reference>
<feature type="compositionally biased region" description="Acidic residues" evidence="2">
    <location>
        <begin position="303"/>
        <end position="313"/>
    </location>
</feature>
<keyword evidence="6" id="KW-1185">Reference proteome</keyword>
<dbReference type="PANTHER" id="PTHR13335:SF1">
    <property type="entry name" value="TARGET OF RAPAMYCIN COMPLEX 2 SUBUNIT MAPKAP1"/>
    <property type="match status" value="1"/>
</dbReference>
<feature type="compositionally biased region" description="Acidic residues" evidence="2">
    <location>
        <begin position="118"/>
        <end position="128"/>
    </location>
</feature>
<dbReference type="GO" id="GO:0005886">
    <property type="term" value="C:plasma membrane"/>
    <property type="evidence" value="ECO:0007669"/>
    <property type="project" value="TreeGrafter"/>
</dbReference>
<dbReference type="OrthoDB" id="241990at2759"/>
<dbReference type="KEGG" id="bnn:FOA43_001162"/>
<organism evidence="5 6">
    <name type="scientific">Eeniella nana</name>
    <name type="common">Yeast</name>
    <name type="synonym">Brettanomyces nanus</name>
    <dbReference type="NCBI Taxonomy" id="13502"/>
    <lineage>
        <taxon>Eukaryota</taxon>
        <taxon>Fungi</taxon>
        <taxon>Dikarya</taxon>
        <taxon>Ascomycota</taxon>
        <taxon>Saccharomycotina</taxon>
        <taxon>Pichiomycetes</taxon>
        <taxon>Pichiales</taxon>
        <taxon>Pichiaceae</taxon>
        <taxon>Brettanomyces</taxon>
    </lineage>
</organism>
<evidence type="ECO:0000256" key="1">
    <source>
        <dbReference type="ARBA" id="ARBA00009407"/>
    </source>
</evidence>
<feature type="compositionally biased region" description="Acidic residues" evidence="2">
    <location>
        <begin position="263"/>
        <end position="273"/>
    </location>
</feature>
<sequence length="831" mass="92227">MAVPFSTDVLINVFRESSISIGQRYESQDKRDSNKRQQQEPGGVLRNSSSNTNSSSPAGITSKQIGYIMGYVYKPETVANEVNVSQDFPLLTQYEGQPAPPIRWDVLNEATYGSSLKEEEEEEEEGEEEQKNLSVAVPLKSSVSRGQEVVSESAGTDKHVKTISEPSSVAATRHSLQKSKSRGLFERLISRKKPTSEDNLDGTGSRSKHMSTDEDTDSTDSSLMDSSMIDDSQEISQGQDNSGSSGLDLSGSVGSVGSIESSEIADDDDDDYMMDSPLQSTSQYMTGDVSGYSYSDDYYLDSDDYLSDSDYPADEGSIGTSSAYRESHPVSRINFTSSRQGAYSSSKPAYSVSMRSRTTSLSSSQQSRFQHPQPQAPLPLGMATYSAAGSMAVPGPTSGVASSRSYQRLEMKLKRSSKSLGDMLLMSGDQEPHQALDFTKREVKRRGSQIEENKLNVSDTESISSLPSISSLQSRASSETRLSSKLTALINKKTLSLDYYDYVGRKKTPSDVLEDITVYIPGLKITAKSPLVVKVNTSVRVVEMIGFILLTLKGKEIPLFEKFPAQPNFWVLYLADDDGKAEDDFGVLDRTRMVKSYGADEFVMTEVSEEEMQRNEKITPSPLEVAERRQKQLPLPVQKSRELFMDSPAQHVRNTSLATISSNLTPGSVPGKQLKSSRRSIDDDSSLITNESEGKDEIISPSVANKGMINMDYPYSANAGMSIYHRWTVWRRQQMSFKSKNARTLTVDGYQIYILPFNESKGSWYESKTSSFNIGQVVRIKQSSKVPRYLKIFVNRHNDGAMKKYYLEAKNGEQCREIVTTIKKLAERKHE</sequence>
<dbReference type="InterPro" id="IPR008828">
    <property type="entry name" value="Sin1/Avo1"/>
</dbReference>
<comment type="similarity">
    <text evidence="1">Belongs to the SIN1 family.</text>
</comment>
<dbReference type="Proteomes" id="UP000662931">
    <property type="component" value="Chromosome 1"/>
</dbReference>
<feature type="compositionally biased region" description="Low complexity" evidence="2">
    <location>
        <begin position="219"/>
        <end position="262"/>
    </location>
</feature>
<dbReference type="GO" id="GO:0031932">
    <property type="term" value="C:TORC2 complex"/>
    <property type="evidence" value="ECO:0007669"/>
    <property type="project" value="InterPro"/>
</dbReference>
<feature type="region of interest" description="Disordered" evidence="2">
    <location>
        <begin position="303"/>
        <end position="377"/>
    </location>
</feature>
<feature type="compositionally biased region" description="Low complexity" evidence="2">
    <location>
        <begin position="47"/>
        <end position="56"/>
    </location>
</feature>
<feature type="compositionally biased region" description="Low complexity" evidence="2">
    <location>
        <begin position="351"/>
        <end position="368"/>
    </location>
</feature>
<dbReference type="PANTHER" id="PTHR13335">
    <property type="entry name" value="TARGET OF RAPAMYCIN COMPLEX 2 SUBUNIT MAPKAP1"/>
    <property type="match status" value="1"/>
</dbReference>
<dbReference type="EMBL" id="CP064812">
    <property type="protein sequence ID" value="QPG73847.1"/>
    <property type="molecule type" value="Genomic_DNA"/>
</dbReference>
<feature type="domain" description="SIN1-type PH" evidence="4">
    <location>
        <begin position="723"/>
        <end position="827"/>
    </location>
</feature>
<dbReference type="Pfam" id="PF16979">
    <property type="entry name" value="SIN1_PH"/>
    <property type="match status" value="1"/>
</dbReference>
<evidence type="ECO:0000259" key="3">
    <source>
        <dbReference type="Pfam" id="PF16978"/>
    </source>
</evidence>
<feature type="region of interest" description="Disordered" evidence="2">
    <location>
        <begin position="659"/>
        <end position="693"/>
    </location>
</feature>
<dbReference type="GO" id="GO:0038203">
    <property type="term" value="P:TORC2 signaling"/>
    <property type="evidence" value="ECO:0007669"/>
    <property type="project" value="TreeGrafter"/>
</dbReference>
<dbReference type="AlphaFoldDB" id="A0A875RTU0"/>
<name>A0A875RTU0_EENNA</name>
<accession>A0A875RTU0</accession>
<feature type="region of interest" description="Disordered" evidence="2">
    <location>
        <begin position="114"/>
        <end position="287"/>
    </location>
</feature>
<protein>
    <submittedName>
        <fullName evidence="5">Uncharacterized protein</fullName>
    </submittedName>
</protein>
<evidence type="ECO:0000256" key="2">
    <source>
        <dbReference type="SAM" id="MobiDB-lite"/>
    </source>
</evidence>
<evidence type="ECO:0000259" key="4">
    <source>
        <dbReference type="Pfam" id="PF16979"/>
    </source>
</evidence>
<feature type="compositionally biased region" description="Polar residues" evidence="2">
    <location>
        <begin position="333"/>
        <end position="348"/>
    </location>
</feature>
<feature type="region of interest" description="Disordered" evidence="2">
    <location>
        <begin position="22"/>
        <end position="60"/>
    </location>
</feature>
<gene>
    <name evidence="5" type="ORF">FOA43_001162</name>
</gene>
<evidence type="ECO:0000313" key="6">
    <source>
        <dbReference type="Proteomes" id="UP000662931"/>
    </source>
</evidence>
<dbReference type="GeneID" id="62194563"/>
<dbReference type="GO" id="GO:0005546">
    <property type="term" value="F:phosphatidylinositol-4,5-bisphosphate binding"/>
    <property type="evidence" value="ECO:0007669"/>
    <property type="project" value="TreeGrafter"/>
</dbReference>
<dbReference type="Gene3D" id="2.30.29.30">
    <property type="entry name" value="Pleckstrin-homology domain (PH domain)/Phosphotyrosine-binding domain (PTB)"/>
    <property type="match status" value="1"/>
</dbReference>